<dbReference type="GO" id="GO:0000287">
    <property type="term" value="F:magnesium ion binding"/>
    <property type="evidence" value="ECO:0007669"/>
    <property type="project" value="TreeGrafter"/>
</dbReference>
<dbReference type="Gene3D" id="3.40.50.1000">
    <property type="entry name" value="HAD superfamily/HAD-like"/>
    <property type="match status" value="1"/>
</dbReference>
<dbReference type="eggNOG" id="COG0561">
    <property type="taxonomic scope" value="Bacteria"/>
</dbReference>
<accession>J0X5Q0</accession>
<protein>
    <submittedName>
        <fullName evidence="1">Cof-like hydrolase</fullName>
    </submittedName>
</protein>
<keyword evidence="1" id="KW-0378">Hydrolase</keyword>
<dbReference type="PANTHER" id="PTHR10000">
    <property type="entry name" value="PHOSPHOSERINE PHOSPHATASE"/>
    <property type="match status" value="1"/>
</dbReference>
<dbReference type="PATRIC" id="fig|1125718.3.peg.1542"/>
<dbReference type="InterPro" id="IPR036412">
    <property type="entry name" value="HAD-like_sf"/>
</dbReference>
<dbReference type="Pfam" id="PF08282">
    <property type="entry name" value="Hydrolase_3"/>
    <property type="match status" value="1"/>
</dbReference>
<dbReference type="RefSeq" id="WP_008731724.1">
    <property type="nucleotide sequence ID" value="NZ_AKFT01000116.1"/>
</dbReference>
<proteinExistence type="predicted"/>
<evidence type="ECO:0000313" key="2">
    <source>
        <dbReference type="Proteomes" id="UP000002941"/>
    </source>
</evidence>
<dbReference type="EMBL" id="AKFT01000116">
    <property type="protein sequence ID" value="EJF43976.1"/>
    <property type="molecule type" value="Genomic_DNA"/>
</dbReference>
<dbReference type="AlphaFoldDB" id="J0X5Q0"/>
<dbReference type="SUPFAM" id="SSF56784">
    <property type="entry name" value="HAD-like"/>
    <property type="match status" value="1"/>
</dbReference>
<comment type="caution">
    <text evidence="1">The sequence shown here is derived from an EMBL/GenBank/DDBJ whole genome shotgun (WGS) entry which is preliminary data.</text>
</comment>
<dbReference type="PANTHER" id="PTHR10000:SF25">
    <property type="entry name" value="PHOSPHATASE YKRA-RELATED"/>
    <property type="match status" value="1"/>
</dbReference>
<sequence length="293" mass="30579">MHAMHADSSLVAVPEHRRVVLVDVDGTLVTYTGVLPDSAADAVRRARAAGHRVYPITGRSKAEMPGRFDELGLDGMIGANGAYIESDGEVVAHRRMGLMEVTTVIGWLTRRGLPFYLEATSGLYAAPGFCEAALPAVRAYAVGEGWADIEAVSVAEALHGLVETNDLVRDDVSKISYVLSSTADLEAAREAFPMLAHGSWGGRGHTALFGDMGVEGITKARAVDLLLAHIGVDLADAVAIGDAAIDIGMLDRCGVGVAMGNASQEVKGVADLVTDDVEADGLAKAFARLGLLG</sequence>
<dbReference type="InterPro" id="IPR000150">
    <property type="entry name" value="Cof"/>
</dbReference>
<dbReference type="NCBIfam" id="TIGR00099">
    <property type="entry name" value="Cof-subfamily"/>
    <property type="match status" value="1"/>
</dbReference>
<gene>
    <name evidence="1" type="ORF">HMPREF1318_0854</name>
</gene>
<keyword evidence="2" id="KW-1185">Reference proteome</keyword>
<dbReference type="GO" id="GO:0016791">
    <property type="term" value="F:phosphatase activity"/>
    <property type="evidence" value="ECO:0007669"/>
    <property type="project" value="TreeGrafter"/>
</dbReference>
<evidence type="ECO:0000313" key="1">
    <source>
        <dbReference type="EMBL" id="EJF43976.1"/>
    </source>
</evidence>
<dbReference type="Gene3D" id="3.30.1240.10">
    <property type="match status" value="1"/>
</dbReference>
<dbReference type="GO" id="GO:0005829">
    <property type="term" value="C:cytosol"/>
    <property type="evidence" value="ECO:0007669"/>
    <property type="project" value="TreeGrafter"/>
</dbReference>
<dbReference type="PROSITE" id="PS01228">
    <property type="entry name" value="COF_1"/>
    <property type="match status" value="1"/>
</dbReference>
<reference evidence="1 2" key="1">
    <citation type="submission" date="2012-05" db="EMBL/GenBank/DDBJ databases">
        <authorList>
            <person name="Harkins D.M."/>
            <person name="Madupu R."/>
            <person name="Durkin A.S."/>
            <person name="Torralba M."/>
            <person name="Methe B."/>
            <person name="Sutton G.G."/>
            <person name="Nelson K.E."/>
        </authorList>
    </citation>
    <scope>NUCLEOTIDE SEQUENCE [LARGE SCALE GENOMIC DNA]</scope>
    <source>
        <strain evidence="1 2">F0489</strain>
    </source>
</reference>
<organism evidence="1 2">
    <name type="scientific">Actinomyces massiliensis F0489</name>
    <dbReference type="NCBI Taxonomy" id="1125718"/>
    <lineage>
        <taxon>Bacteria</taxon>
        <taxon>Bacillati</taxon>
        <taxon>Actinomycetota</taxon>
        <taxon>Actinomycetes</taxon>
        <taxon>Actinomycetales</taxon>
        <taxon>Actinomycetaceae</taxon>
        <taxon>Actinomyces</taxon>
    </lineage>
</organism>
<dbReference type="Proteomes" id="UP000002941">
    <property type="component" value="Unassembled WGS sequence"/>
</dbReference>
<dbReference type="InterPro" id="IPR023214">
    <property type="entry name" value="HAD_sf"/>
</dbReference>
<name>J0X5Q0_9ACTO</name>